<dbReference type="EMBL" id="BAAAYK010000038">
    <property type="protein sequence ID" value="GAA3357509.1"/>
    <property type="molecule type" value="Genomic_DNA"/>
</dbReference>
<dbReference type="SUPFAM" id="SSF142764">
    <property type="entry name" value="YgbK-like"/>
    <property type="match status" value="1"/>
</dbReference>
<dbReference type="Gene3D" id="3.40.50.10840">
    <property type="entry name" value="Putative sugar-binding, N-terminal domain"/>
    <property type="match status" value="1"/>
</dbReference>
<keyword evidence="4 10" id="KW-0418">Kinase</keyword>
<evidence type="ECO:0000256" key="6">
    <source>
        <dbReference type="ARBA" id="ARBA00023277"/>
    </source>
</evidence>
<organism evidence="10 11">
    <name type="scientific">Saccharopolyspora gregorii</name>
    <dbReference type="NCBI Taxonomy" id="33914"/>
    <lineage>
        <taxon>Bacteria</taxon>
        <taxon>Bacillati</taxon>
        <taxon>Actinomycetota</taxon>
        <taxon>Actinomycetes</taxon>
        <taxon>Pseudonocardiales</taxon>
        <taxon>Pseudonocardiaceae</taxon>
        <taxon>Saccharopolyspora</taxon>
    </lineage>
</organism>
<keyword evidence="2" id="KW-0808">Transferase</keyword>
<dbReference type="InterPro" id="IPR042213">
    <property type="entry name" value="NBD_C_sf"/>
</dbReference>
<dbReference type="Gene3D" id="3.40.980.20">
    <property type="entry name" value="Four-carbon acid sugar kinase, nucleotide binding domain"/>
    <property type="match status" value="1"/>
</dbReference>
<protein>
    <submittedName>
        <fullName evidence="10">Four-carbon acid sugar kinase family protein</fullName>
    </submittedName>
</protein>
<keyword evidence="5" id="KW-0067">ATP-binding</keyword>
<dbReference type="InterPro" id="IPR031475">
    <property type="entry name" value="NBD_C"/>
</dbReference>
<sequence>MAISRERLLADAPEPRDVPAAELTAAVAAGRRVVVLDDDPTGTQSIRDLPVLTAWTREDLEWAFAQETPGFFVLTNTRSLAPQDAARTNREVARAALDVARDLGVDCAFASRGDSTLRGHFPLETDVLGAESAAAGQDVDGVLLVPALIEPGRITVDSVHWMRTADGMVPVGETEFARDRTFGYRSSDLRDWVAEKTGGRVPRDAVTAVPLAELRSGGPAAVARILGGITGGLPVVADAATDEDLRVLVAGLLRAEADGGRFVYRTGPSFVRARTGQRAHPPADSADLRAAEPGPDDPRAGSSRGLVVVGSHVGLTTRQLAALLADGRTAEAELDVARVLDPAACAEHIAQVTTRVVALLRAGAPEDVVLRTSRELVGGRDAEHSLEIARTVSAALVAVVRSVLAEVRPAFVLAKGGITSSDVATGGLGIRRAWSRGTLLPGTASIWEPVSGPATGVPYGVFAGNVGDEHGLRDAVRRLREAAC</sequence>
<evidence type="ECO:0000256" key="2">
    <source>
        <dbReference type="ARBA" id="ARBA00022679"/>
    </source>
</evidence>
<feature type="domain" description="Four-carbon acid sugar kinase N-terminal" evidence="8">
    <location>
        <begin position="34"/>
        <end position="273"/>
    </location>
</feature>
<dbReference type="GO" id="GO:0016301">
    <property type="term" value="F:kinase activity"/>
    <property type="evidence" value="ECO:0007669"/>
    <property type="project" value="UniProtKB-KW"/>
</dbReference>
<keyword evidence="3" id="KW-0547">Nucleotide-binding</keyword>
<dbReference type="InterPro" id="IPR010737">
    <property type="entry name" value="4-carb_acid_sugar_kinase_N"/>
</dbReference>
<evidence type="ECO:0000259" key="8">
    <source>
        <dbReference type="Pfam" id="PF07005"/>
    </source>
</evidence>
<keyword evidence="11" id="KW-1185">Reference proteome</keyword>
<evidence type="ECO:0000313" key="11">
    <source>
        <dbReference type="Proteomes" id="UP001500483"/>
    </source>
</evidence>
<evidence type="ECO:0000313" key="10">
    <source>
        <dbReference type="EMBL" id="GAA3357509.1"/>
    </source>
</evidence>
<keyword evidence="6" id="KW-0119">Carbohydrate metabolism</keyword>
<dbReference type="Proteomes" id="UP001500483">
    <property type="component" value="Unassembled WGS sequence"/>
</dbReference>
<gene>
    <name evidence="10" type="ORF">GCM10020366_25850</name>
</gene>
<evidence type="ECO:0000256" key="5">
    <source>
        <dbReference type="ARBA" id="ARBA00022840"/>
    </source>
</evidence>
<accession>A0ABP6RMX8</accession>
<evidence type="ECO:0000256" key="3">
    <source>
        <dbReference type="ARBA" id="ARBA00022741"/>
    </source>
</evidence>
<comment type="caution">
    <text evidence="10">The sequence shown here is derived from an EMBL/GenBank/DDBJ whole genome shotgun (WGS) entry which is preliminary data.</text>
</comment>
<dbReference type="Pfam" id="PF07005">
    <property type="entry name" value="SBD_N"/>
    <property type="match status" value="1"/>
</dbReference>
<evidence type="ECO:0000256" key="1">
    <source>
        <dbReference type="ARBA" id="ARBA00005715"/>
    </source>
</evidence>
<reference evidence="11" key="1">
    <citation type="journal article" date="2019" name="Int. J. Syst. Evol. Microbiol.">
        <title>The Global Catalogue of Microorganisms (GCM) 10K type strain sequencing project: providing services to taxonomists for standard genome sequencing and annotation.</title>
        <authorList>
            <consortium name="The Broad Institute Genomics Platform"/>
            <consortium name="The Broad Institute Genome Sequencing Center for Infectious Disease"/>
            <person name="Wu L."/>
            <person name="Ma J."/>
        </authorList>
    </citation>
    <scope>NUCLEOTIDE SEQUENCE [LARGE SCALE GENOMIC DNA]</scope>
    <source>
        <strain evidence="11">JCM 9687</strain>
    </source>
</reference>
<comment type="similarity">
    <text evidence="1">Belongs to the four-carbon acid sugar kinase family.</text>
</comment>
<evidence type="ECO:0000259" key="9">
    <source>
        <dbReference type="Pfam" id="PF17042"/>
    </source>
</evidence>
<evidence type="ECO:0000256" key="4">
    <source>
        <dbReference type="ARBA" id="ARBA00022777"/>
    </source>
</evidence>
<dbReference type="Pfam" id="PF17042">
    <property type="entry name" value="NBD_C"/>
    <property type="match status" value="1"/>
</dbReference>
<feature type="domain" description="Four-carbon acid sugar kinase nucleotide binding" evidence="9">
    <location>
        <begin position="306"/>
        <end position="472"/>
    </location>
</feature>
<dbReference type="InterPro" id="IPR037051">
    <property type="entry name" value="4-carb_acid_sugar_kinase_N_sf"/>
</dbReference>
<name>A0ABP6RMX8_9PSEU</name>
<evidence type="ECO:0000256" key="7">
    <source>
        <dbReference type="SAM" id="MobiDB-lite"/>
    </source>
</evidence>
<dbReference type="RefSeq" id="WP_344926529.1">
    <property type="nucleotide sequence ID" value="NZ_BAAAYK010000038.1"/>
</dbReference>
<feature type="region of interest" description="Disordered" evidence="7">
    <location>
        <begin position="273"/>
        <end position="303"/>
    </location>
</feature>
<proteinExistence type="inferred from homology"/>